<feature type="domain" description="RNA-binding protein KhpB N-terminal" evidence="1">
    <location>
        <begin position="3"/>
        <end position="54"/>
    </location>
</feature>
<dbReference type="Gene3D" id="3.30.300.20">
    <property type="match status" value="1"/>
</dbReference>
<reference evidence="2 3" key="1">
    <citation type="submission" date="2018-04" db="EMBL/GenBank/DDBJ databases">
        <title>Novel Campyloabacter and Helicobacter Species and Strains.</title>
        <authorList>
            <person name="Mannion A.J."/>
            <person name="Shen Z."/>
            <person name="Fox J.G."/>
        </authorList>
    </citation>
    <scope>NUCLEOTIDE SEQUENCE [LARGE SCALE GENOMIC DNA]</scope>
    <source>
        <strain evidence="2 3">MIT 99-5101</strain>
    </source>
</reference>
<evidence type="ECO:0000313" key="2">
    <source>
        <dbReference type="EMBL" id="RDU61776.1"/>
    </source>
</evidence>
<dbReference type="InterPro" id="IPR015946">
    <property type="entry name" value="KH_dom-like_a/b"/>
</dbReference>
<dbReference type="Pfam" id="PF14804">
    <property type="entry name" value="Jag_N"/>
    <property type="match status" value="1"/>
</dbReference>
<protein>
    <recommendedName>
        <fullName evidence="1">RNA-binding protein KhpB N-terminal domain-containing protein</fullName>
    </recommendedName>
</protein>
<dbReference type="RefSeq" id="WP_115552191.1">
    <property type="nucleotide sequence ID" value="NZ_CAQNTT010000012.1"/>
</dbReference>
<dbReference type="Proteomes" id="UP000256650">
    <property type="component" value="Unassembled WGS sequence"/>
</dbReference>
<sequence length="293" mass="33607">MKKIEAETLENALIIASNDFECSVVDLEYEIIQNPSKGFLGIGKKLAIICAQPKSLSIQKEKSDSVSKKPSLVSDVANQENLSKKEQNQKENESLWTNVQAHKTESQLLLGEEAKIQNSHSYFVGKISSHKEIKNRETIDLRGIAKEVQVELKELLSLLPYRLSEVFVEPYDENTLYIKIDGEDSALLIGKEGYRYKAISYLIFNWVNHVYGLMIRLEIAEFLRNQEEMIANYLLPTIENVKTYGKAQTKPLDGVLAHIALKQLREQFPDKYVSFRLNNEGERYIIINDFHHT</sequence>
<dbReference type="InterPro" id="IPR032782">
    <property type="entry name" value="KhpB_N"/>
</dbReference>
<name>A0A3D8I9Z0_9HELI</name>
<dbReference type="SMART" id="SM01245">
    <property type="entry name" value="Jag_N"/>
    <property type="match status" value="1"/>
</dbReference>
<dbReference type="InterPro" id="IPR038247">
    <property type="entry name" value="Jag_N_dom_sf"/>
</dbReference>
<evidence type="ECO:0000259" key="1">
    <source>
        <dbReference type="SMART" id="SM01245"/>
    </source>
</evidence>
<comment type="caution">
    <text evidence="2">The sequence shown here is derived from an EMBL/GenBank/DDBJ whole genome shotgun (WGS) entry which is preliminary data.</text>
</comment>
<proteinExistence type="predicted"/>
<dbReference type="InterPro" id="IPR039247">
    <property type="entry name" value="KhpB"/>
</dbReference>
<dbReference type="AlphaFoldDB" id="A0A3D8I9Z0"/>
<dbReference type="OrthoDB" id="5329502at2"/>
<accession>A0A3D8I9Z0</accession>
<keyword evidence="3" id="KW-1185">Reference proteome</keyword>
<evidence type="ECO:0000313" key="3">
    <source>
        <dbReference type="Proteomes" id="UP000256650"/>
    </source>
</evidence>
<dbReference type="PANTHER" id="PTHR35800:SF1">
    <property type="entry name" value="RNA-BINDING PROTEIN KHPB"/>
    <property type="match status" value="1"/>
</dbReference>
<dbReference type="EMBL" id="NXLS01000011">
    <property type="protein sequence ID" value="RDU61776.1"/>
    <property type="molecule type" value="Genomic_DNA"/>
</dbReference>
<dbReference type="Pfam" id="PF18472">
    <property type="entry name" value="HP1451_C"/>
    <property type="match status" value="1"/>
</dbReference>
<dbReference type="PANTHER" id="PTHR35800">
    <property type="entry name" value="PROTEIN JAG"/>
    <property type="match status" value="1"/>
</dbReference>
<dbReference type="Gene3D" id="3.30.30.80">
    <property type="entry name" value="probable RNA-binding protein from clostridium symbiosum atcc 14940"/>
    <property type="match status" value="1"/>
</dbReference>
<dbReference type="Gene3D" id="3.30.1370.180">
    <property type="match status" value="1"/>
</dbReference>
<gene>
    <name evidence="2" type="ORF">CQA43_08605</name>
</gene>
<dbReference type="GO" id="GO:0003723">
    <property type="term" value="F:RNA binding"/>
    <property type="evidence" value="ECO:0007669"/>
    <property type="project" value="InterPro"/>
</dbReference>
<dbReference type="InterPro" id="IPR040977">
    <property type="entry name" value="HP1451_C"/>
</dbReference>
<organism evidence="2 3">
    <name type="scientific">Helicobacter ganmani</name>
    <dbReference type="NCBI Taxonomy" id="60246"/>
    <lineage>
        <taxon>Bacteria</taxon>
        <taxon>Pseudomonadati</taxon>
        <taxon>Campylobacterota</taxon>
        <taxon>Epsilonproteobacteria</taxon>
        <taxon>Campylobacterales</taxon>
        <taxon>Helicobacteraceae</taxon>
        <taxon>Helicobacter</taxon>
    </lineage>
</organism>
<dbReference type="GeneID" id="82536339"/>